<accession>A0A3D3TLR1</accession>
<dbReference type="AlphaFoldDB" id="A0A3D3TLR1"/>
<comment type="caution">
    <text evidence="1">The sequence shown here is derived from an EMBL/GenBank/DDBJ whole genome shotgun (WGS) entry which is preliminary data.</text>
</comment>
<evidence type="ECO:0008006" key="3">
    <source>
        <dbReference type="Google" id="ProtNLM"/>
    </source>
</evidence>
<organism evidence="1 2">
    <name type="scientific">Mesotoga infera</name>
    <dbReference type="NCBI Taxonomy" id="1236046"/>
    <lineage>
        <taxon>Bacteria</taxon>
        <taxon>Thermotogati</taxon>
        <taxon>Thermotogota</taxon>
        <taxon>Thermotogae</taxon>
        <taxon>Kosmotogales</taxon>
        <taxon>Kosmotogaceae</taxon>
        <taxon>Mesotoga</taxon>
    </lineage>
</organism>
<proteinExistence type="predicted"/>
<gene>
    <name evidence="1" type="ORF">DIT26_01695</name>
</gene>
<evidence type="ECO:0000313" key="2">
    <source>
        <dbReference type="Proteomes" id="UP000264215"/>
    </source>
</evidence>
<dbReference type="Proteomes" id="UP000264215">
    <property type="component" value="Unassembled WGS sequence"/>
</dbReference>
<dbReference type="EMBL" id="DQBS01000042">
    <property type="protein sequence ID" value="HCO69292.1"/>
    <property type="molecule type" value="Genomic_DNA"/>
</dbReference>
<evidence type="ECO:0000313" key="1">
    <source>
        <dbReference type="EMBL" id="HCO69292.1"/>
    </source>
</evidence>
<reference evidence="1 2" key="1">
    <citation type="journal article" date="2018" name="Nat. Biotechnol.">
        <title>A standardized bacterial taxonomy based on genome phylogeny substantially revises the tree of life.</title>
        <authorList>
            <person name="Parks D.H."/>
            <person name="Chuvochina M."/>
            <person name="Waite D.W."/>
            <person name="Rinke C."/>
            <person name="Skarshewski A."/>
            <person name="Chaumeil P.A."/>
            <person name="Hugenholtz P."/>
        </authorList>
    </citation>
    <scope>NUCLEOTIDE SEQUENCE [LARGE SCALE GENOMIC DNA]</scope>
    <source>
        <strain evidence="1">UBA9905</strain>
    </source>
</reference>
<protein>
    <recommendedName>
        <fullName evidence="3">Carboxypeptidase regulatory-like domain-containing protein</fullName>
    </recommendedName>
</protein>
<sequence>MITGCVGLLRTNEMKGSVFTVECIENASVKVFDLEGNQVIEKEFLTDNYGRFSIPIPNGFKFPVILLASFDIP</sequence>
<name>A0A3D3TLR1_9BACT</name>